<dbReference type="InterPro" id="IPR029021">
    <property type="entry name" value="Prot-tyrosine_phosphatase-like"/>
</dbReference>
<dbReference type="PANTHER" id="PTHR10807:SF128">
    <property type="entry name" value="PHOSPHATIDYLINOSITOL-3,5-BISPHOSPHATE 3-PHOSPHATASE"/>
    <property type="match status" value="1"/>
</dbReference>
<evidence type="ECO:0000313" key="6">
    <source>
        <dbReference type="Proteomes" id="UP000051952"/>
    </source>
</evidence>
<dbReference type="VEuPathDB" id="TriTrypDB:BSAL_13960"/>
<feature type="binding site" evidence="2">
    <location>
        <begin position="525"/>
        <end position="526"/>
    </location>
    <ligand>
        <name>substrate</name>
    </ligand>
</feature>
<dbReference type="InterPro" id="IPR010569">
    <property type="entry name" value="Myotubularin-like_Pase_dom"/>
</dbReference>
<evidence type="ECO:0000256" key="1">
    <source>
        <dbReference type="PIRSR" id="PIRSR630564-1"/>
    </source>
</evidence>
<feature type="region of interest" description="Disordered" evidence="3">
    <location>
        <begin position="455"/>
        <end position="481"/>
    </location>
</feature>
<evidence type="ECO:0000256" key="2">
    <source>
        <dbReference type="PIRSR" id="PIRSR630564-2"/>
    </source>
</evidence>
<accession>A0A0S4JDP3</accession>
<dbReference type="SUPFAM" id="SSF52799">
    <property type="entry name" value="(Phosphotyrosine protein) phosphatases II"/>
    <property type="match status" value="1"/>
</dbReference>
<evidence type="ECO:0000313" key="5">
    <source>
        <dbReference type="EMBL" id="CUG88153.1"/>
    </source>
</evidence>
<feature type="compositionally biased region" description="Low complexity" evidence="3">
    <location>
        <begin position="455"/>
        <end position="478"/>
    </location>
</feature>
<dbReference type="Proteomes" id="UP000051952">
    <property type="component" value="Unassembled WGS sequence"/>
</dbReference>
<organism evidence="5 6">
    <name type="scientific">Bodo saltans</name>
    <name type="common">Flagellated protozoan</name>
    <dbReference type="NCBI Taxonomy" id="75058"/>
    <lineage>
        <taxon>Eukaryota</taxon>
        <taxon>Discoba</taxon>
        <taxon>Euglenozoa</taxon>
        <taxon>Kinetoplastea</taxon>
        <taxon>Metakinetoplastina</taxon>
        <taxon>Eubodonida</taxon>
        <taxon>Bodonidae</taxon>
        <taxon>Bodo</taxon>
    </lineage>
</organism>
<sequence>MLPGEQTSYVSSLGTLFLVPMTDGGAKPLPKSIRKPQHPDVLQAATRNAAAHPCSNLFNSDLLREQSISPIQCTSTNFRLFVKPVSTRGSTGADSVRLCREIAIPYMLVDRYEIEIRAPKIFALAVYTKWTWVLRIQSVTEEPIQSLASILQHNFPQAVQQFFAFTYFRALVDELHSPYGVNGAGGHQPLVGLRKESGMEFEAPSGELLQRSQTIVMQLSSSSDPVPPSLRDGDGVYDTAWGAFNIERELHRQTVLNGTPFDKDDIPMNLPPAGYTALNQFGCGKNLLPWFHIVKLARIDIFYTYPTTVIMPRKVSEELLNKCAAYRHAGRVPVVTWIHGVNGATLSRSAQPKAGSRKPAKDDQTLCSYLNQSYHHTNAAPSTSHHDPTADGRGGVGGSASNRTRTVSPPPPPFLRSGTADGYPVGLSKKPPSLFETSSSDLLDEADIALAIPTATTPTLQPTASAHTTTASETTTTANKSEMRPLHIIDCRSRTAATANLATGGGFENARNYDRACIDFMGLDNIHVVRDSFDKLRKLCVSMQQPQLDAPTTRTAYGSFHSRLESTGWVELQERLIWASWKTATLLAGGASVLVHCTDGMAGDGAQVR</sequence>
<gene>
    <name evidence="5" type="ORF">BSAL_13960</name>
</gene>
<dbReference type="EMBL" id="CYKH01001619">
    <property type="protein sequence ID" value="CUG88153.1"/>
    <property type="molecule type" value="Genomic_DNA"/>
</dbReference>
<name>A0A0S4JDP3_BODSA</name>
<feature type="region of interest" description="Disordered" evidence="3">
    <location>
        <begin position="377"/>
        <end position="431"/>
    </location>
</feature>
<dbReference type="GO" id="GO:0005737">
    <property type="term" value="C:cytoplasm"/>
    <property type="evidence" value="ECO:0007669"/>
    <property type="project" value="TreeGrafter"/>
</dbReference>
<feature type="active site" description="Phosphocysteine intermediate" evidence="1">
    <location>
        <position position="597"/>
    </location>
</feature>
<keyword evidence="6" id="KW-1185">Reference proteome</keyword>
<dbReference type="PROSITE" id="PS51339">
    <property type="entry name" value="PPASE_MYOTUBULARIN"/>
    <property type="match status" value="1"/>
</dbReference>
<dbReference type="Pfam" id="PF06602">
    <property type="entry name" value="Myotub-related"/>
    <property type="match status" value="1"/>
</dbReference>
<feature type="domain" description="Myotubularin phosphatase" evidence="4">
    <location>
        <begin position="240"/>
        <end position="609"/>
    </location>
</feature>
<evidence type="ECO:0000259" key="4">
    <source>
        <dbReference type="PROSITE" id="PS51339"/>
    </source>
</evidence>
<dbReference type="PANTHER" id="PTHR10807">
    <property type="entry name" value="MYOTUBULARIN-RELATED"/>
    <property type="match status" value="1"/>
</dbReference>
<protein>
    <submittedName>
        <fullName evidence="5">Zinc-binding phosphatase, putative</fullName>
    </submittedName>
</protein>
<dbReference type="InterPro" id="IPR030564">
    <property type="entry name" value="Myotubularin"/>
</dbReference>
<dbReference type="OrthoDB" id="271628at2759"/>
<proteinExistence type="predicted"/>
<dbReference type="AlphaFoldDB" id="A0A0S4JDP3"/>
<evidence type="ECO:0000256" key="3">
    <source>
        <dbReference type="SAM" id="MobiDB-lite"/>
    </source>
</evidence>
<reference evidence="6" key="1">
    <citation type="submission" date="2015-09" db="EMBL/GenBank/DDBJ databases">
        <authorList>
            <consortium name="Pathogen Informatics"/>
        </authorList>
    </citation>
    <scope>NUCLEOTIDE SEQUENCE [LARGE SCALE GENOMIC DNA]</scope>
    <source>
        <strain evidence="6">Lake Konstanz</strain>
    </source>
</reference>